<sequence length="229" mass="26178">MRYPGGKGRCYQHIISLMPPHRVYVETHLGGGAVLRHKRPAEVNIGIEKDARVIDRWRSLGTASVEIIHGDALDFLEGYPFRGDELVYCDPPYPRSTRAKARIYRHDYTNADHVRLLSVLRRVPCMVVVSSYGNDLYAEHLSDWRCVEFPGDSHTGPRTETAWLNFPEPTNLHDYRFCGADYRARERLRRRRAGLVRRIENLPAVERNALLHDLACRFGPELASTGSPG</sequence>
<dbReference type="CDD" id="cd02440">
    <property type="entry name" value="AdoMet_MTases"/>
    <property type="match status" value="1"/>
</dbReference>
<evidence type="ECO:0000256" key="1">
    <source>
        <dbReference type="ARBA" id="ARBA00022603"/>
    </source>
</evidence>
<evidence type="ECO:0000313" key="5">
    <source>
        <dbReference type="Proteomes" id="UP000323142"/>
    </source>
</evidence>
<dbReference type="GO" id="GO:0009307">
    <property type="term" value="P:DNA restriction-modification system"/>
    <property type="evidence" value="ECO:0007669"/>
    <property type="project" value="InterPro"/>
</dbReference>
<dbReference type="OrthoDB" id="9805629at2"/>
<evidence type="ECO:0000256" key="3">
    <source>
        <dbReference type="ARBA" id="ARBA00022691"/>
    </source>
</evidence>
<dbReference type="GO" id="GO:0006298">
    <property type="term" value="P:mismatch repair"/>
    <property type="evidence" value="ECO:0007669"/>
    <property type="project" value="TreeGrafter"/>
</dbReference>
<dbReference type="Pfam" id="PF02086">
    <property type="entry name" value="MethyltransfD12"/>
    <property type="match status" value="1"/>
</dbReference>
<dbReference type="Gene3D" id="3.40.50.150">
    <property type="entry name" value="Vaccinia Virus protein VP39"/>
    <property type="match status" value="1"/>
</dbReference>
<reference evidence="4 5" key="2">
    <citation type="submission" date="2019-09" db="EMBL/GenBank/DDBJ databases">
        <authorList>
            <person name="Jin C."/>
        </authorList>
    </citation>
    <scope>NUCLEOTIDE SEQUENCE [LARGE SCALE GENOMIC DNA]</scope>
    <source>
        <strain evidence="4 5">BN140002</strain>
    </source>
</reference>
<keyword evidence="3" id="KW-0949">S-adenosyl-L-methionine</keyword>
<proteinExistence type="predicted"/>
<keyword evidence="2" id="KW-0808">Transferase</keyword>
<dbReference type="InterPro" id="IPR012327">
    <property type="entry name" value="MeTrfase_D12"/>
</dbReference>
<dbReference type="GO" id="GO:0009007">
    <property type="term" value="F:site-specific DNA-methyltransferase (adenine-specific) activity"/>
    <property type="evidence" value="ECO:0007669"/>
    <property type="project" value="UniProtKB-EC"/>
</dbReference>
<dbReference type="GO" id="GO:0032259">
    <property type="term" value="P:methylation"/>
    <property type="evidence" value="ECO:0007669"/>
    <property type="project" value="UniProtKB-KW"/>
</dbReference>
<organism evidence="4 5">
    <name type="scientific">Salinarimonas soli</name>
    <dbReference type="NCBI Taxonomy" id="1638099"/>
    <lineage>
        <taxon>Bacteria</taxon>
        <taxon>Pseudomonadati</taxon>
        <taxon>Pseudomonadota</taxon>
        <taxon>Alphaproteobacteria</taxon>
        <taxon>Hyphomicrobiales</taxon>
        <taxon>Salinarimonadaceae</taxon>
        <taxon>Salinarimonas</taxon>
    </lineage>
</organism>
<accession>A0A5B2VBR5</accession>
<comment type="caution">
    <text evidence="4">The sequence shown here is derived from an EMBL/GenBank/DDBJ whole genome shotgun (WGS) entry which is preliminary data.</text>
</comment>
<dbReference type="InterPro" id="IPR029063">
    <property type="entry name" value="SAM-dependent_MTases_sf"/>
</dbReference>
<keyword evidence="5" id="KW-1185">Reference proteome</keyword>
<name>A0A5B2VBR5_9HYPH</name>
<evidence type="ECO:0000313" key="4">
    <source>
        <dbReference type="EMBL" id="KAA2235862.1"/>
    </source>
</evidence>
<evidence type="ECO:0000256" key="2">
    <source>
        <dbReference type="ARBA" id="ARBA00022679"/>
    </source>
</evidence>
<dbReference type="EMBL" id="VUOA01000032">
    <property type="protein sequence ID" value="KAA2235862.1"/>
    <property type="molecule type" value="Genomic_DNA"/>
</dbReference>
<keyword evidence="1 4" id="KW-0489">Methyltransferase</keyword>
<dbReference type="GO" id="GO:0043565">
    <property type="term" value="F:sequence-specific DNA binding"/>
    <property type="evidence" value="ECO:0007669"/>
    <property type="project" value="TreeGrafter"/>
</dbReference>
<reference evidence="4 5" key="1">
    <citation type="submission" date="2019-09" db="EMBL/GenBank/DDBJ databases">
        <title>Salinarimonas rosea gen. nov., sp. nov., a new member of the a-2 subgroup of the Proteobacteria.</title>
        <authorList>
            <person name="Liu J."/>
        </authorList>
    </citation>
    <scope>NUCLEOTIDE SEQUENCE [LARGE SCALE GENOMIC DNA]</scope>
    <source>
        <strain evidence="4 5">BN140002</strain>
    </source>
</reference>
<dbReference type="Proteomes" id="UP000323142">
    <property type="component" value="Unassembled WGS sequence"/>
</dbReference>
<protein>
    <submittedName>
        <fullName evidence="4">DNA adenine methylase</fullName>
    </submittedName>
</protein>
<dbReference type="SUPFAM" id="SSF53335">
    <property type="entry name" value="S-adenosyl-L-methionine-dependent methyltransferases"/>
    <property type="match status" value="1"/>
</dbReference>
<gene>
    <name evidence="4" type="ORF">F0L46_17630</name>
</gene>
<dbReference type="AlphaFoldDB" id="A0A5B2VBR5"/>
<dbReference type="GO" id="GO:1904047">
    <property type="term" value="F:S-adenosyl-L-methionine binding"/>
    <property type="evidence" value="ECO:0007669"/>
    <property type="project" value="TreeGrafter"/>
</dbReference>
<dbReference type="PANTHER" id="PTHR30481">
    <property type="entry name" value="DNA ADENINE METHYLASE"/>
    <property type="match status" value="1"/>
</dbReference>